<keyword evidence="1" id="KW-0812">Transmembrane</keyword>
<feature type="transmembrane region" description="Helical" evidence="1">
    <location>
        <begin position="97"/>
        <end position="121"/>
    </location>
</feature>
<evidence type="ECO:0000256" key="1">
    <source>
        <dbReference type="SAM" id="Phobius"/>
    </source>
</evidence>
<proteinExistence type="predicted"/>
<sequence length="161" mass="17866">MYSLIALLLISALGLWRLPVLRTALHPLEVVTVCFLTAILQQFSYAILIINLQYLQFSGSVTDFLTLKVDQLLVAPLILTYAAGAIFHEKAGPVRRALVWAAAILLLTAQSYYLFAMHILVNVHWTAGSILILIKNACLVTVVTGFAVLFRSWLRRAEVLA</sequence>
<protein>
    <submittedName>
        <fullName evidence="2">Uncharacterized protein</fullName>
    </submittedName>
</protein>
<keyword evidence="3" id="KW-1185">Reference proteome</keyword>
<dbReference type="RefSeq" id="WP_269884282.1">
    <property type="nucleotide sequence ID" value="NZ_JAQAGZ010000019.1"/>
</dbReference>
<name>A0ABT4QFW6_9BACL</name>
<dbReference type="Proteomes" id="UP001527882">
    <property type="component" value="Unassembled WGS sequence"/>
</dbReference>
<keyword evidence="1" id="KW-0472">Membrane</keyword>
<organism evidence="2 3">
    <name type="scientific">Paenibacillus gyeongsangnamensis</name>
    <dbReference type="NCBI Taxonomy" id="3388067"/>
    <lineage>
        <taxon>Bacteria</taxon>
        <taxon>Bacillati</taxon>
        <taxon>Bacillota</taxon>
        <taxon>Bacilli</taxon>
        <taxon>Bacillales</taxon>
        <taxon>Paenibacillaceae</taxon>
        <taxon>Paenibacillus</taxon>
    </lineage>
</organism>
<gene>
    <name evidence="2" type="ORF">O9H85_25745</name>
</gene>
<keyword evidence="1" id="KW-1133">Transmembrane helix</keyword>
<accession>A0ABT4QFW6</accession>
<dbReference type="EMBL" id="JAQAGZ010000019">
    <property type="protein sequence ID" value="MCZ8515753.1"/>
    <property type="molecule type" value="Genomic_DNA"/>
</dbReference>
<reference evidence="2 3" key="1">
    <citation type="submission" date="2022-12" db="EMBL/GenBank/DDBJ databases">
        <title>Draft genome sequence of Paenibacillus sp. dW9.</title>
        <authorList>
            <person name="Choi E.-W."/>
            <person name="Kim D.-U."/>
        </authorList>
    </citation>
    <scope>NUCLEOTIDE SEQUENCE [LARGE SCALE GENOMIC DNA]</scope>
    <source>
        <strain evidence="3">dW9</strain>
    </source>
</reference>
<feature type="transmembrane region" description="Helical" evidence="1">
    <location>
        <begin position="127"/>
        <end position="150"/>
    </location>
</feature>
<evidence type="ECO:0000313" key="3">
    <source>
        <dbReference type="Proteomes" id="UP001527882"/>
    </source>
</evidence>
<comment type="caution">
    <text evidence="2">The sequence shown here is derived from an EMBL/GenBank/DDBJ whole genome shotgun (WGS) entry which is preliminary data.</text>
</comment>
<feature type="transmembrane region" description="Helical" evidence="1">
    <location>
        <begin position="30"/>
        <end position="50"/>
    </location>
</feature>
<evidence type="ECO:0000313" key="2">
    <source>
        <dbReference type="EMBL" id="MCZ8515753.1"/>
    </source>
</evidence>